<evidence type="ECO:0000256" key="2">
    <source>
        <dbReference type="ARBA" id="ARBA00007650"/>
    </source>
</evidence>
<dbReference type="SMART" id="SM00957">
    <property type="entry name" value="SecA_DEAD"/>
    <property type="match status" value="1"/>
</dbReference>
<dbReference type="AlphaFoldDB" id="A0AAW9RL05"/>
<feature type="domain" description="Helicase ATP-binding" evidence="18">
    <location>
        <begin position="89"/>
        <end position="247"/>
    </location>
</feature>
<feature type="binding site" evidence="15">
    <location>
        <position position="513"/>
    </location>
    <ligand>
        <name>ATP</name>
        <dbReference type="ChEBI" id="CHEBI:30616"/>
    </ligand>
</feature>
<keyword evidence="22" id="KW-1185">Reference proteome</keyword>
<dbReference type="FunFam" id="3.40.50.300:FF:000334">
    <property type="entry name" value="Protein translocase subunit SecA"/>
    <property type="match status" value="1"/>
</dbReference>
<keyword evidence="6" id="KW-0997">Cell inner membrane</keyword>
<dbReference type="InterPro" id="IPR011130">
    <property type="entry name" value="SecA_preprotein_X-link_dom"/>
</dbReference>
<evidence type="ECO:0000259" key="18">
    <source>
        <dbReference type="PROSITE" id="PS51192"/>
    </source>
</evidence>
<feature type="compositionally biased region" description="Basic and acidic residues" evidence="17">
    <location>
        <begin position="858"/>
        <end position="874"/>
    </location>
</feature>
<evidence type="ECO:0000256" key="16">
    <source>
        <dbReference type="RuleBase" id="RU003874"/>
    </source>
</evidence>
<evidence type="ECO:0000256" key="4">
    <source>
        <dbReference type="ARBA" id="ARBA00022475"/>
    </source>
</evidence>
<feature type="region of interest" description="Disordered" evidence="17">
    <location>
        <begin position="582"/>
        <end position="601"/>
    </location>
</feature>
<evidence type="ECO:0000256" key="14">
    <source>
        <dbReference type="ARBA" id="ARBA00023136"/>
    </source>
</evidence>
<feature type="binding site" evidence="15">
    <location>
        <begin position="105"/>
        <end position="109"/>
    </location>
    <ligand>
        <name>ATP</name>
        <dbReference type="ChEBI" id="CHEBI:30616"/>
    </ligand>
</feature>
<evidence type="ECO:0000256" key="11">
    <source>
        <dbReference type="ARBA" id="ARBA00022927"/>
    </source>
</evidence>
<evidence type="ECO:0000313" key="21">
    <source>
        <dbReference type="EMBL" id="MEJ8569608.1"/>
    </source>
</evidence>
<dbReference type="Gene3D" id="3.40.50.300">
    <property type="entry name" value="P-loop containing nucleotide triphosphate hydrolases"/>
    <property type="match status" value="2"/>
</dbReference>
<evidence type="ECO:0000256" key="8">
    <source>
        <dbReference type="ARBA" id="ARBA00022741"/>
    </source>
</evidence>
<feature type="domain" description="SecA family profile" evidence="20">
    <location>
        <begin position="3"/>
        <end position="636"/>
    </location>
</feature>
<dbReference type="Pfam" id="PF07517">
    <property type="entry name" value="SecA_DEAD"/>
    <property type="match status" value="1"/>
</dbReference>
<dbReference type="RefSeq" id="WP_354696934.1">
    <property type="nucleotide sequence ID" value="NZ_JAZHOG010000016.1"/>
</dbReference>
<comment type="similarity">
    <text evidence="2 15 16">Belongs to the SecA family.</text>
</comment>
<feature type="domain" description="Helicase C-terminal" evidence="19">
    <location>
        <begin position="438"/>
        <end position="635"/>
    </location>
</feature>
<dbReference type="GO" id="GO:0005829">
    <property type="term" value="C:cytosol"/>
    <property type="evidence" value="ECO:0007669"/>
    <property type="project" value="TreeGrafter"/>
</dbReference>
<dbReference type="HAMAP" id="MF_01382">
    <property type="entry name" value="SecA"/>
    <property type="match status" value="1"/>
</dbReference>
<dbReference type="FunFam" id="3.90.1440.10:FF:000001">
    <property type="entry name" value="Preprotein translocase subunit SecA"/>
    <property type="match status" value="1"/>
</dbReference>
<organism evidence="21 22">
    <name type="scientific">Elongatibacter sediminis</name>
    <dbReference type="NCBI Taxonomy" id="3119006"/>
    <lineage>
        <taxon>Bacteria</taxon>
        <taxon>Pseudomonadati</taxon>
        <taxon>Pseudomonadota</taxon>
        <taxon>Gammaproteobacteria</taxon>
        <taxon>Chromatiales</taxon>
        <taxon>Wenzhouxiangellaceae</taxon>
        <taxon>Elongatibacter</taxon>
    </lineage>
</organism>
<accession>A0AAW9RL05</accession>
<dbReference type="SUPFAM" id="SSF81886">
    <property type="entry name" value="Helical scaffold and wing domains of SecA"/>
    <property type="match status" value="1"/>
</dbReference>
<dbReference type="EC" id="7.4.2.8" evidence="15"/>
<dbReference type="InterPro" id="IPR001650">
    <property type="entry name" value="Helicase_C-like"/>
</dbReference>
<dbReference type="GO" id="GO:0005886">
    <property type="term" value="C:plasma membrane"/>
    <property type="evidence" value="ECO:0007669"/>
    <property type="project" value="UniProtKB-SubCell"/>
</dbReference>
<evidence type="ECO:0000256" key="15">
    <source>
        <dbReference type="HAMAP-Rule" id="MF_01382"/>
    </source>
</evidence>
<evidence type="ECO:0000256" key="5">
    <source>
        <dbReference type="ARBA" id="ARBA00022490"/>
    </source>
</evidence>
<comment type="cofactor">
    <cofactor evidence="1">
        <name>Zn(2+)</name>
        <dbReference type="ChEBI" id="CHEBI:29105"/>
    </cofactor>
</comment>
<keyword evidence="9" id="KW-0862">Zinc</keyword>
<name>A0AAW9RL05_9GAMM</name>
<feature type="compositionally biased region" description="Basic and acidic residues" evidence="17">
    <location>
        <begin position="904"/>
        <end position="913"/>
    </location>
</feature>
<dbReference type="PRINTS" id="PR00906">
    <property type="entry name" value="SECA"/>
</dbReference>
<keyword evidence="12 15" id="KW-1278">Translocase</keyword>
<dbReference type="FunFam" id="1.10.3060.10:FF:000003">
    <property type="entry name" value="Protein translocase subunit SecA"/>
    <property type="match status" value="1"/>
</dbReference>
<evidence type="ECO:0000256" key="12">
    <source>
        <dbReference type="ARBA" id="ARBA00022967"/>
    </source>
</evidence>
<dbReference type="CDD" id="cd18803">
    <property type="entry name" value="SF2_C_secA"/>
    <property type="match status" value="1"/>
</dbReference>
<dbReference type="InterPro" id="IPR027417">
    <property type="entry name" value="P-loop_NTPase"/>
</dbReference>
<comment type="subunit">
    <text evidence="15">Monomer and homodimer. Part of the essential Sec protein translocation apparatus which comprises SecA, SecYEG and auxiliary proteins SecDF-YajC and YidC.</text>
</comment>
<keyword evidence="8 15" id="KW-0547">Nucleotide-binding</keyword>
<dbReference type="PANTHER" id="PTHR30612:SF0">
    <property type="entry name" value="CHLOROPLAST PROTEIN-TRANSPORTING ATPASE"/>
    <property type="match status" value="1"/>
</dbReference>
<feature type="compositionally biased region" description="Basic residues" evidence="17">
    <location>
        <begin position="924"/>
        <end position="933"/>
    </location>
</feature>
<comment type="function">
    <text evidence="15">Part of the Sec protein translocase complex. Interacts with the SecYEG preprotein conducting channel. Has a central role in coupling the hydrolysis of ATP to the transfer of proteins into and across the cell membrane, serving both as a receptor for the preprotein-SecB complex and as an ATP-driven molecular motor driving the stepwise translocation of polypeptide chains across the membrane.</text>
</comment>
<evidence type="ECO:0000259" key="20">
    <source>
        <dbReference type="PROSITE" id="PS51196"/>
    </source>
</evidence>
<dbReference type="PROSITE" id="PS51192">
    <property type="entry name" value="HELICASE_ATP_BIND_1"/>
    <property type="match status" value="1"/>
</dbReference>
<dbReference type="PROSITE" id="PS01312">
    <property type="entry name" value="SECA"/>
    <property type="match status" value="1"/>
</dbReference>
<keyword evidence="3 15" id="KW-0813">Transport</keyword>
<evidence type="ECO:0000256" key="3">
    <source>
        <dbReference type="ARBA" id="ARBA00022448"/>
    </source>
</evidence>
<dbReference type="InterPro" id="IPR036670">
    <property type="entry name" value="SecA_X-link_sf"/>
</dbReference>
<feature type="compositionally biased region" description="Low complexity" evidence="17">
    <location>
        <begin position="886"/>
        <end position="898"/>
    </location>
</feature>
<dbReference type="NCBIfam" id="TIGR00963">
    <property type="entry name" value="secA"/>
    <property type="match status" value="1"/>
</dbReference>
<feature type="region of interest" description="Disordered" evidence="17">
    <location>
        <begin position="853"/>
        <end position="933"/>
    </location>
</feature>
<keyword evidence="5 15" id="KW-0963">Cytoplasm</keyword>
<dbReference type="GO" id="GO:0017038">
    <property type="term" value="P:protein import"/>
    <property type="evidence" value="ECO:0007669"/>
    <property type="project" value="InterPro"/>
</dbReference>
<dbReference type="InterPro" id="IPR011116">
    <property type="entry name" value="SecA_Wing/Scaffold"/>
</dbReference>
<evidence type="ECO:0000256" key="10">
    <source>
        <dbReference type="ARBA" id="ARBA00022840"/>
    </source>
</evidence>
<evidence type="ECO:0000256" key="7">
    <source>
        <dbReference type="ARBA" id="ARBA00022723"/>
    </source>
</evidence>
<dbReference type="GO" id="GO:0006605">
    <property type="term" value="P:protein targeting"/>
    <property type="evidence" value="ECO:0007669"/>
    <property type="project" value="UniProtKB-UniRule"/>
</dbReference>
<keyword evidence="7" id="KW-0479">Metal-binding</keyword>
<proteinExistence type="inferred from homology"/>
<dbReference type="Proteomes" id="UP001359886">
    <property type="component" value="Unassembled WGS sequence"/>
</dbReference>
<dbReference type="InterPro" id="IPR044722">
    <property type="entry name" value="SecA_SF2_C"/>
</dbReference>
<dbReference type="PANTHER" id="PTHR30612">
    <property type="entry name" value="SECA INNER MEMBRANE COMPONENT OF SEC PROTEIN SECRETION SYSTEM"/>
    <property type="match status" value="1"/>
</dbReference>
<evidence type="ECO:0000313" key="22">
    <source>
        <dbReference type="Proteomes" id="UP001359886"/>
    </source>
</evidence>
<dbReference type="EMBL" id="JAZHOG010000016">
    <property type="protein sequence ID" value="MEJ8569608.1"/>
    <property type="molecule type" value="Genomic_DNA"/>
</dbReference>
<dbReference type="Gene3D" id="1.10.3060.10">
    <property type="entry name" value="Helical scaffold and wing domains of SecA"/>
    <property type="match status" value="1"/>
</dbReference>
<dbReference type="InterPro" id="IPR014018">
    <property type="entry name" value="SecA_motor_DEAD"/>
</dbReference>
<dbReference type="InterPro" id="IPR004027">
    <property type="entry name" value="SEC_C_motif"/>
</dbReference>
<dbReference type="InterPro" id="IPR014001">
    <property type="entry name" value="Helicase_ATP-bd"/>
</dbReference>
<dbReference type="Gene3D" id="3.90.1440.10">
    <property type="entry name" value="SecA, preprotein cross-linking domain"/>
    <property type="match status" value="1"/>
</dbReference>
<dbReference type="Pfam" id="PF07516">
    <property type="entry name" value="SecA_SW"/>
    <property type="match status" value="1"/>
</dbReference>
<reference evidence="21 22" key="1">
    <citation type="submission" date="2024-02" db="EMBL/GenBank/DDBJ databases">
        <title>A novel Wenzhouxiangellaceae bacterium, isolated from coastal sediments.</title>
        <authorList>
            <person name="Du Z.-J."/>
            <person name="Ye Y.-Q."/>
            <person name="Zhang X.-Y."/>
        </authorList>
    </citation>
    <scope>NUCLEOTIDE SEQUENCE [LARGE SCALE GENOMIC DNA]</scope>
    <source>
        <strain evidence="21 22">CH-27</strain>
    </source>
</reference>
<dbReference type="GO" id="GO:0005524">
    <property type="term" value="F:ATP binding"/>
    <property type="evidence" value="ECO:0007669"/>
    <property type="project" value="UniProtKB-UniRule"/>
</dbReference>
<dbReference type="GO" id="GO:0031522">
    <property type="term" value="C:cell envelope Sec protein transport complex"/>
    <property type="evidence" value="ECO:0007669"/>
    <property type="project" value="TreeGrafter"/>
</dbReference>
<keyword evidence="14 15" id="KW-0472">Membrane</keyword>
<dbReference type="FunFam" id="3.40.50.300:FF:000113">
    <property type="entry name" value="Preprotein translocase subunit SecA"/>
    <property type="match status" value="1"/>
</dbReference>
<dbReference type="PROSITE" id="PS51196">
    <property type="entry name" value="SECA_MOTOR_DEAD"/>
    <property type="match status" value="1"/>
</dbReference>
<dbReference type="InterPro" id="IPR020937">
    <property type="entry name" value="SecA_CS"/>
</dbReference>
<evidence type="ECO:0000259" key="19">
    <source>
        <dbReference type="PROSITE" id="PS51194"/>
    </source>
</evidence>
<protein>
    <recommendedName>
        <fullName evidence="15 16">Protein translocase subunit SecA</fullName>
        <ecNumber evidence="15">7.4.2.8</ecNumber>
    </recommendedName>
</protein>
<dbReference type="CDD" id="cd17928">
    <property type="entry name" value="DEXDc_SecA"/>
    <property type="match status" value="1"/>
</dbReference>
<dbReference type="Pfam" id="PF21090">
    <property type="entry name" value="P-loop_SecA"/>
    <property type="match status" value="1"/>
</dbReference>
<dbReference type="GO" id="GO:0043952">
    <property type="term" value="P:protein transport by the Sec complex"/>
    <property type="evidence" value="ECO:0007669"/>
    <property type="project" value="UniProtKB-ARBA"/>
</dbReference>
<dbReference type="GO" id="GO:0008564">
    <property type="term" value="F:protein-exporting ATPase activity"/>
    <property type="evidence" value="ECO:0007669"/>
    <property type="project" value="UniProtKB-EC"/>
</dbReference>
<keyword evidence="13 15" id="KW-0811">Translocation</keyword>
<dbReference type="GO" id="GO:0046872">
    <property type="term" value="F:metal ion binding"/>
    <property type="evidence" value="ECO:0007669"/>
    <property type="project" value="UniProtKB-KW"/>
</dbReference>
<dbReference type="Pfam" id="PF02810">
    <property type="entry name" value="SEC-C"/>
    <property type="match status" value="1"/>
</dbReference>
<dbReference type="InterPro" id="IPR011115">
    <property type="entry name" value="SecA_DEAD"/>
</dbReference>
<evidence type="ECO:0000256" key="17">
    <source>
        <dbReference type="SAM" id="MobiDB-lite"/>
    </source>
</evidence>
<keyword evidence="11 15" id="KW-0653">Protein transport</keyword>
<dbReference type="NCBIfam" id="NF009538">
    <property type="entry name" value="PRK12904.1"/>
    <property type="match status" value="1"/>
</dbReference>
<gene>
    <name evidence="15 21" type="primary">secA</name>
    <name evidence="21" type="ORF">V3330_18415</name>
</gene>
<dbReference type="PROSITE" id="PS51194">
    <property type="entry name" value="HELICASE_CTER"/>
    <property type="match status" value="1"/>
</dbReference>
<dbReference type="SUPFAM" id="SSF81767">
    <property type="entry name" value="Pre-protein crosslinking domain of SecA"/>
    <property type="match status" value="1"/>
</dbReference>
<dbReference type="GO" id="GO:0065002">
    <property type="term" value="P:intracellular protein transmembrane transport"/>
    <property type="evidence" value="ECO:0007669"/>
    <property type="project" value="UniProtKB-UniRule"/>
</dbReference>
<dbReference type="InterPro" id="IPR000185">
    <property type="entry name" value="SecA"/>
</dbReference>
<comment type="catalytic activity">
    <reaction evidence="15">
        <text>ATP + H2O + cellular proteinSide 1 = ADP + phosphate + cellular proteinSide 2.</text>
        <dbReference type="EC" id="7.4.2.8"/>
    </reaction>
</comment>
<dbReference type="SMART" id="SM00958">
    <property type="entry name" value="SecA_PP_bind"/>
    <property type="match status" value="1"/>
</dbReference>
<comment type="caution">
    <text evidence="21">The sequence shown here is derived from an EMBL/GenBank/DDBJ whole genome shotgun (WGS) entry which is preliminary data.</text>
</comment>
<dbReference type="InterPro" id="IPR036266">
    <property type="entry name" value="SecA_Wing/Scaffold_sf"/>
</dbReference>
<evidence type="ECO:0000256" key="6">
    <source>
        <dbReference type="ARBA" id="ARBA00022519"/>
    </source>
</evidence>
<keyword evidence="10 15" id="KW-0067">ATP-binding</keyword>
<evidence type="ECO:0000256" key="1">
    <source>
        <dbReference type="ARBA" id="ARBA00001947"/>
    </source>
</evidence>
<dbReference type="SUPFAM" id="SSF52540">
    <property type="entry name" value="P-loop containing nucleoside triphosphate hydrolases"/>
    <property type="match status" value="2"/>
</dbReference>
<dbReference type="Pfam" id="PF01043">
    <property type="entry name" value="SecA_PP_bind"/>
    <property type="match status" value="1"/>
</dbReference>
<evidence type="ECO:0000256" key="13">
    <source>
        <dbReference type="ARBA" id="ARBA00023010"/>
    </source>
</evidence>
<evidence type="ECO:0000256" key="9">
    <source>
        <dbReference type="ARBA" id="ARBA00022833"/>
    </source>
</evidence>
<feature type="binding site" evidence="15">
    <location>
        <position position="87"/>
    </location>
    <ligand>
        <name>ATP</name>
        <dbReference type="ChEBI" id="CHEBI:30616"/>
    </ligand>
</feature>
<sequence length="933" mass="104707">MLNKLFTKIVGSRNDRLIKKMRKTVQQINDLEPDMQALSDDDLKTKTGELRQRHQEGASLDNLLPEAFALVREASQRSLGLRHYDVQMVGGIVLHRGMISEMKTGEGKTLMATLAVYLNALTGQGVHVVTVNDYLARRDAEWMRPVYEALGMTVGVVVPGMTPPAKRAAYACDVIYATNNELGFDYLRDNMAFSSDQKVQRDRYFAIVDEVDSILIDEARTPLIISGPADESPQLYVRINQLIPNLKRAEILEEAEGEVGEGDFTIDEKQKQVYLTEDGMAHVEELMVRSGLLKEDDSLYDAHNLNLVHHLNAALRAHHLFARDVDYIVKDGEVVIVDEFTGRTLAGRRWSEGLHQAVEAKEGVPIQRENQTLASITFQNYFRLYDKLGGMTGTADTEAYEFQTIYGLEVVVIPTHLPMIRDDRDDLVFLKSEAKYEAIIDDIRDCSERGQPVLVGTTSIETSELISGLLKKQKVPHEVLNAKQHAREAAIVAQAGRPGAVTIATNMAGRGTDIVLGGNPEFAARVEVYGEEQACVPGACDVTTDEYKAALERHRETCAADREKVLAAGGLHIIGTERHESRRIDNQLRGRSGRQGDPGSSRFYLSLEDSLMRIFASDRMSSMMQRFGMKEDEAIEAGMLNRAIENAQRKVEAHNFDVRKHLLDYDDVANDQRRVIYQQRNELMEAEEIQDTVSDMRADVVEDAVNTFIPPGSIDEQWDLPGLEQRLEGEFGIDLPLVKWLEEDEQIHETVLRERIMEAVDGHFAAKEEQTGPEVMRHFEKALMLNVLDQQWKDHLARMDYLRQGIGLRGYAQKQPMQEYKRESYEMFTELLGNIKHEVIRILARVQVKAEEDVEAVDAQRRTDAPLQYRHDEAGPAAPPAPGQPPAGAAQGAPGSAPETPETYVRDGRKVGRNEPCPCGSGNKYKHCHGKLS</sequence>
<comment type="subcellular location">
    <subcellularLocation>
        <location evidence="15">Cell membrane</location>
        <topology evidence="15">Peripheral membrane protein</topology>
        <orientation evidence="15">Cytoplasmic side</orientation>
    </subcellularLocation>
    <subcellularLocation>
        <location evidence="15">Cytoplasm</location>
    </subcellularLocation>
    <text evidence="15">Distribution is 50-50.</text>
</comment>
<keyword evidence="4 15" id="KW-1003">Cell membrane</keyword>